<dbReference type="Gene3D" id="3.40.50.300">
    <property type="entry name" value="P-loop containing nucleotide triphosphate hydrolases"/>
    <property type="match status" value="1"/>
</dbReference>
<reference evidence="3" key="1">
    <citation type="submission" date="2016-10" db="EMBL/GenBank/DDBJ databases">
        <authorList>
            <person name="Varghese N."/>
            <person name="Submissions S."/>
        </authorList>
    </citation>
    <scope>NUCLEOTIDE SEQUENCE [LARGE SCALE GENOMIC DNA]</scope>
    <source>
        <strain evidence="3">LMG 26383,CCUG 61248,R- 45681</strain>
    </source>
</reference>
<dbReference type="NCBIfam" id="TIGR03453">
    <property type="entry name" value="partition_RepA"/>
    <property type="match status" value="1"/>
</dbReference>
<dbReference type="RefSeq" id="WP_091840160.1">
    <property type="nucleotide sequence ID" value="NZ_FOAN01000008.1"/>
</dbReference>
<keyword evidence="3" id="KW-1185">Reference proteome</keyword>
<evidence type="ECO:0000313" key="3">
    <source>
        <dbReference type="Proteomes" id="UP000199664"/>
    </source>
</evidence>
<dbReference type="EMBL" id="FOAN01000008">
    <property type="protein sequence ID" value="SEM22372.1"/>
    <property type="molecule type" value="Genomic_DNA"/>
</dbReference>
<organism evidence="2 3">
    <name type="scientific">Bosea lupini</name>
    <dbReference type="NCBI Taxonomy" id="1036779"/>
    <lineage>
        <taxon>Bacteria</taxon>
        <taxon>Pseudomonadati</taxon>
        <taxon>Pseudomonadota</taxon>
        <taxon>Alphaproteobacteria</taxon>
        <taxon>Hyphomicrobiales</taxon>
        <taxon>Boseaceae</taxon>
        <taxon>Bosea</taxon>
    </lineage>
</organism>
<dbReference type="InterPro" id="IPR017818">
    <property type="entry name" value="Plasmid_partition_RepA"/>
</dbReference>
<dbReference type="AlphaFoldDB" id="A0A1H7WL53"/>
<dbReference type="InterPro" id="IPR027417">
    <property type="entry name" value="P-loop_NTPase"/>
</dbReference>
<dbReference type="STRING" id="1036779.SAMN04515666_108237"/>
<dbReference type="PANTHER" id="PTHR13696">
    <property type="entry name" value="P-LOOP CONTAINING NUCLEOSIDE TRIPHOSPHATE HYDROLASE"/>
    <property type="match status" value="1"/>
</dbReference>
<proteinExistence type="predicted"/>
<evidence type="ECO:0000313" key="2">
    <source>
        <dbReference type="EMBL" id="SEM22372.1"/>
    </source>
</evidence>
<dbReference type="SUPFAM" id="SSF52540">
    <property type="entry name" value="P-loop containing nucleoside triphosphate hydrolases"/>
    <property type="match status" value="1"/>
</dbReference>
<sequence>MTAAAPSPQLELASSRVSRHAVALSNQLRSLGTSLFPPSARKSLRSFTSGEVSRIVGVSDGYLRQLSIDGLGPAPAIGSAGRRSYTLGQINELRDYLSSARPREALQFSPGRRNGEKLQIITVANFKGGSAKTTTALYLTQFLALQGFKVLAIDLDPQASLSAMFGYQPEFDIPENATLYGAIRYDDLRRPMKEVVRETYFEGVGLVPGNLELMEFEHHTPRAMLDRGVRGHELFFRRVAGAIDQVADQFDVVVIDCPPQLGYLTMGALNAATAMLVTIHPQMVDVASMSQFLLMTSDLMAIIENAGGRLDYDFIRYVVTRHDPNDVPEAQIVALLRNLFGDDVLKATAWKSTAIANSGLTKQSLYELDRGSVGRAAYDRALESVDSVNAEIVTLMKEVWGR</sequence>
<gene>
    <name evidence="2" type="ORF">SAMN04515666_108237</name>
</gene>
<dbReference type="Proteomes" id="UP000199664">
    <property type="component" value="Unassembled WGS sequence"/>
</dbReference>
<dbReference type="Pfam" id="PF13614">
    <property type="entry name" value="AAA_31"/>
    <property type="match status" value="1"/>
</dbReference>
<dbReference type="InterPro" id="IPR050678">
    <property type="entry name" value="DNA_Partitioning_ATPase"/>
</dbReference>
<accession>A0A1H7WL53</accession>
<feature type="domain" description="AAA" evidence="1">
    <location>
        <begin position="119"/>
        <end position="297"/>
    </location>
</feature>
<dbReference type="PANTHER" id="PTHR13696:SF52">
    <property type="entry name" value="PARA FAMILY PROTEIN CT_582"/>
    <property type="match status" value="1"/>
</dbReference>
<evidence type="ECO:0000259" key="1">
    <source>
        <dbReference type="Pfam" id="PF13614"/>
    </source>
</evidence>
<dbReference type="InterPro" id="IPR025669">
    <property type="entry name" value="AAA_dom"/>
</dbReference>
<dbReference type="NCBIfam" id="NF010443">
    <property type="entry name" value="PRK13869.1"/>
    <property type="match status" value="1"/>
</dbReference>
<dbReference type="CDD" id="cd02042">
    <property type="entry name" value="ParAB_family"/>
    <property type="match status" value="1"/>
</dbReference>
<protein>
    <submittedName>
        <fullName evidence="2">Chromosome partitioning protein</fullName>
    </submittedName>
</protein>
<dbReference type="OrthoDB" id="9777757at2"/>
<name>A0A1H7WL53_9HYPH</name>